<proteinExistence type="predicted"/>
<name>A0A3R9YV86_9HYPH</name>
<gene>
    <name evidence="1" type="ORF">EJC49_02985</name>
</gene>
<dbReference type="AlphaFoldDB" id="A0A3R9YV86"/>
<keyword evidence="2" id="KW-1185">Reference proteome</keyword>
<sequence>MRTDDGQWQAGAYAFSDELGGFSILSASGRGTRGDPIVLVQAFHSASPVTLTIRAIGPVRAFAHEEGVANGFIRMVVVAVNRSGLAWTEFEFELQEVLGTPSGYSDGLSFDQRRRDGDSIVSDAFARFDRAFEPHDRLRFEDGFVDPGKQARFEFLISDFTPVAEFYLVQDPRIPAS</sequence>
<reference evidence="1 2" key="1">
    <citation type="submission" date="2018-12" db="EMBL/GenBank/DDBJ databases">
        <title>Mesorhizobium carbonis sp. nov., isolated from coal mine water.</title>
        <authorList>
            <person name="Xin W."/>
            <person name="Xu Z."/>
            <person name="Xiang F."/>
            <person name="Zhang J."/>
            <person name="Xi L."/>
            <person name="Liu J."/>
        </authorList>
    </citation>
    <scope>NUCLEOTIDE SEQUENCE [LARGE SCALE GENOMIC DNA]</scope>
    <source>
        <strain evidence="1 2">B2.3</strain>
    </source>
</reference>
<accession>A0A3R9YV86</accession>
<dbReference type="OrthoDB" id="7346262at2"/>
<evidence type="ECO:0000313" key="1">
    <source>
        <dbReference type="EMBL" id="RST87956.1"/>
    </source>
</evidence>
<evidence type="ECO:0000313" key="2">
    <source>
        <dbReference type="Proteomes" id="UP000278398"/>
    </source>
</evidence>
<comment type="caution">
    <text evidence="1">The sequence shown here is derived from an EMBL/GenBank/DDBJ whole genome shotgun (WGS) entry which is preliminary data.</text>
</comment>
<dbReference type="EMBL" id="RWKW01000007">
    <property type="protein sequence ID" value="RST87956.1"/>
    <property type="molecule type" value="Genomic_DNA"/>
</dbReference>
<dbReference type="Proteomes" id="UP000278398">
    <property type="component" value="Unassembled WGS sequence"/>
</dbReference>
<organism evidence="1 2">
    <name type="scientific">Aquibium carbonis</name>
    <dbReference type="NCBI Taxonomy" id="2495581"/>
    <lineage>
        <taxon>Bacteria</taxon>
        <taxon>Pseudomonadati</taxon>
        <taxon>Pseudomonadota</taxon>
        <taxon>Alphaproteobacteria</taxon>
        <taxon>Hyphomicrobiales</taxon>
        <taxon>Phyllobacteriaceae</taxon>
        <taxon>Aquibium</taxon>
    </lineage>
</organism>
<protein>
    <submittedName>
        <fullName evidence="1">Uncharacterized protein</fullName>
    </submittedName>
</protein>